<feature type="transmembrane region" description="Helical" evidence="6">
    <location>
        <begin position="237"/>
        <end position="256"/>
    </location>
</feature>
<feature type="transmembrane region" description="Helical" evidence="6">
    <location>
        <begin position="359"/>
        <end position="378"/>
    </location>
</feature>
<dbReference type="Proteomes" id="UP000324285">
    <property type="component" value="Chromosome"/>
</dbReference>
<sequence length="512" mass="54799">MTRKSALRASPGGDSTPLFRLGEQIPDTFVIVFFVAILAALATHLVPAGTFDTQDISYLQDGAEKTRTVLVADSYRLSEDTDTGVTLFEGGGGLGFFNFMFEGLTAGSKWGSAIGVMAFILIVGGAFGVIIRTGAIEQGLKRAIERMGHRQSLFIPVIFTLFALGGAVYGLGEECIAFAMILTPIVVMMGYNAMTAVMITYMASQIGFATSWMNPFSVAVAQGIADVPLLSGAGFRMAMWACFVLVGIFFTMRYAARVKADPARSLSHKADEYWRAHLSEVEQERTEFGIGSWLVIVTFALGIVWVVWGVMAWGYYIPEIATQFFIIGLAAGAIGVAFRLRGMGVNEVAVSFRQGVKDLVPAAVIVGMAKGIVLLLGGDDPTSPSVLNTILHAIAGLFDHLPDWGSAWVMLSFQSMFNFLVSSGSGQAALTMPLMAPLADLAGVTRQVAVLAFQLGDGMTNMLIPTSSALIGTLGVARIDWVLWVVHIWKLALIFFVMSSVAVIGAVMIGYV</sequence>
<comment type="subcellular location">
    <subcellularLocation>
        <location evidence="1">Cell membrane</location>
        <topology evidence="1">Multi-pass membrane protein</topology>
    </subcellularLocation>
</comment>
<proteinExistence type="predicted"/>
<accession>A0A5C1N8N9</accession>
<feature type="transmembrane region" description="Helical" evidence="6">
    <location>
        <begin position="320"/>
        <end position="338"/>
    </location>
</feature>
<evidence type="ECO:0000256" key="1">
    <source>
        <dbReference type="ARBA" id="ARBA00004651"/>
    </source>
</evidence>
<feature type="transmembrane region" description="Helical" evidence="6">
    <location>
        <begin position="110"/>
        <end position="131"/>
    </location>
</feature>
<evidence type="ECO:0000313" key="7">
    <source>
        <dbReference type="EMBL" id="QEM80132.1"/>
    </source>
</evidence>
<evidence type="ECO:0000256" key="4">
    <source>
        <dbReference type="ARBA" id="ARBA00022989"/>
    </source>
</evidence>
<feature type="transmembrane region" description="Helical" evidence="6">
    <location>
        <begin position="176"/>
        <end position="194"/>
    </location>
</feature>
<dbReference type="RefSeq" id="WP_149282402.1">
    <property type="nucleotide sequence ID" value="NZ_CP038437.2"/>
</dbReference>
<dbReference type="NCBIfam" id="NF008611">
    <property type="entry name" value="PRK11588.1"/>
    <property type="match status" value="1"/>
</dbReference>
<evidence type="ECO:0000313" key="8">
    <source>
        <dbReference type="Proteomes" id="UP000324285"/>
    </source>
</evidence>
<feature type="transmembrane region" description="Helical" evidence="6">
    <location>
        <begin position="491"/>
        <end position="511"/>
    </location>
</feature>
<reference evidence="7" key="1">
    <citation type="submission" date="2021-02" db="EMBL/GenBank/DDBJ databases">
        <title>Strain Y2R2, a novel species of the genus Halomonas.</title>
        <authorList>
            <person name="Huang H."/>
        </authorList>
    </citation>
    <scope>NUCLEOTIDE SEQUENCE</scope>
    <source>
        <strain evidence="7">Y2R2</strain>
    </source>
</reference>
<feature type="transmembrane region" description="Helical" evidence="6">
    <location>
        <begin position="206"/>
        <end position="225"/>
    </location>
</feature>
<feature type="transmembrane region" description="Helical" evidence="6">
    <location>
        <begin position="152"/>
        <end position="170"/>
    </location>
</feature>
<keyword evidence="2" id="KW-1003">Cell membrane</keyword>
<evidence type="ECO:0000256" key="2">
    <source>
        <dbReference type="ARBA" id="ARBA00022475"/>
    </source>
</evidence>
<feature type="transmembrane region" description="Helical" evidence="6">
    <location>
        <begin position="293"/>
        <end position="314"/>
    </location>
</feature>
<dbReference type="AlphaFoldDB" id="A0A5C1N8N9"/>
<gene>
    <name evidence="7" type="primary">yfcC</name>
    <name evidence="7" type="ORF">E4T21_00105</name>
</gene>
<feature type="transmembrane region" description="Helical" evidence="6">
    <location>
        <begin position="28"/>
        <end position="46"/>
    </location>
</feature>
<dbReference type="InterPro" id="IPR051679">
    <property type="entry name" value="DASS-Related_Transporters"/>
</dbReference>
<keyword evidence="4 6" id="KW-1133">Transmembrane helix</keyword>
<keyword evidence="8" id="KW-1185">Reference proteome</keyword>
<protein>
    <submittedName>
        <fullName evidence="7">Basic amino acid antiporter YfcC</fullName>
    </submittedName>
</protein>
<dbReference type="KEGG" id="hbh:E4T21_00105"/>
<dbReference type="PANTHER" id="PTHR43652">
    <property type="entry name" value="BASIC AMINO ACID ANTIPORTER YFCC-RELATED"/>
    <property type="match status" value="1"/>
</dbReference>
<dbReference type="GO" id="GO:0005886">
    <property type="term" value="C:plasma membrane"/>
    <property type="evidence" value="ECO:0007669"/>
    <property type="project" value="UniProtKB-SubCell"/>
</dbReference>
<organism evidence="7 8">
    <name type="scientific">Halomonas binhaiensis</name>
    <dbReference type="NCBI Taxonomy" id="2562282"/>
    <lineage>
        <taxon>Bacteria</taxon>
        <taxon>Pseudomonadati</taxon>
        <taxon>Pseudomonadota</taxon>
        <taxon>Gammaproteobacteria</taxon>
        <taxon>Oceanospirillales</taxon>
        <taxon>Halomonadaceae</taxon>
        <taxon>Halomonas</taxon>
    </lineage>
</organism>
<evidence type="ECO:0000256" key="5">
    <source>
        <dbReference type="ARBA" id="ARBA00023136"/>
    </source>
</evidence>
<evidence type="ECO:0000256" key="6">
    <source>
        <dbReference type="SAM" id="Phobius"/>
    </source>
</evidence>
<dbReference type="InterPro" id="IPR018385">
    <property type="entry name" value="C4_dicarb_anaerob_car-like"/>
</dbReference>
<keyword evidence="3 6" id="KW-0812">Transmembrane</keyword>
<dbReference type="EMBL" id="CP038437">
    <property type="protein sequence ID" value="QEM80132.1"/>
    <property type="molecule type" value="Genomic_DNA"/>
</dbReference>
<dbReference type="PANTHER" id="PTHR43652:SF2">
    <property type="entry name" value="BASIC AMINO ACID ANTIPORTER YFCC-RELATED"/>
    <property type="match status" value="1"/>
</dbReference>
<feature type="transmembrane region" description="Helical" evidence="6">
    <location>
        <begin position="462"/>
        <end position="484"/>
    </location>
</feature>
<evidence type="ECO:0000256" key="3">
    <source>
        <dbReference type="ARBA" id="ARBA00022692"/>
    </source>
</evidence>
<dbReference type="OrthoDB" id="255482at2"/>
<dbReference type="Pfam" id="PF03606">
    <property type="entry name" value="DcuC"/>
    <property type="match status" value="1"/>
</dbReference>
<keyword evidence="5 6" id="KW-0472">Membrane</keyword>
<name>A0A5C1N8N9_9GAMM</name>